<keyword evidence="2" id="KW-1185">Reference proteome</keyword>
<dbReference type="Proteomes" id="UP001266305">
    <property type="component" value="Unassembled WGS sequence"/>
</dbReference>
<accession>A0ABQ9UNF1</accession>
<dbReference type="Pfam" id="PF00022">
    <property type="entry name" value="Actin"/>
    <property type="match status" value="1"/>
</dbReference>
<name>A0ABQ9UNF1_SAGOE</name>
<dbReference type="SUPFAM" id="SSF53067">
    <property type="entry name" value="Actin-like ATPase domain"/>
    <property type="match status" value="1"/>
</dbReference>
<organism evidence="1 2">
    <name type="scientific">Saguinus oedipus</name>
    <name type="common">Cotton-top tamarin</name>
    <name type="synonym">Oedipomidas oedipus</name>
    <dbReference type="NCBI Taxonomy" id="9490"/>
    <lineage>
        <taxon>Eukaryota</taxon>
        <taxon>Metazoa</taxon>
        <taxon>Chordata</taxon>
        <taxon>Craniata</taxon>
        <taxon>Vertebrata</taxon>
        <taxon>Euteleostomi</taxon>
        <taxon>Mammalia</taxon>
        <taxon>Eutheria</taxon>
        <taxon>Euarchontoglires</taxon>
        <taxon>Primates</taxon>
        <taxon>Haplorrhini</taxon>
        <taxon>Platyrrhini</taxon>
        <taxon>Cebidae</taxon>
        <taxon>Callitrichinae</taxon>
        <taxon>Saguinus</taxon>
    </lineage>
</organism>
<dbReference type="Gene3D" id="3.30.420.40">
    <property type="match status" value="1"/>
</dbReference>
<evidence type="ECO:0000313" key="2">
    <source>
        <dbReference type="Proteomes" id="UP001266305"/>
    </source>
</evidence>
<gene>
    <name evidence="1" type="ORF">P7K49_024028</name>
</gene>
<reference evidence="1 2" key="1">
    <citation type="submission" date="2023-05" db="EMBL/GenBank/DDBJ databases">
        <title>B98-5 Cell Line De Novo Hybrid Assembly: An Optical Mapping Approach.</title>
        <authorList>
            <person name="Kananen K."/>
            <person name="Auerbach J.A."/>
            <person name="Kautto E."/>
            <person name="Blachly J.S."/>
        </authorList>
    </citation>
    <scope>NUCLEOTIDE SEQUENCE [LARGE SCALE GENOMIC DNA]</scope>
    <source>
        <strain evidence="1">B95-8</strain>
        <tissue evidence="1">Cell line</tissue>
    </source>
</reference>
<dbReference type="PANTHER" id="PTHR11937">
    <property type="entry name" value="ACTIN"/>
    <property type="match status" value="1"/>
</dbReference>
<dbReference type="InterPro" id="IPR043129">
    <property type="entry name" value="ATPase_NBD"/>
</dbReference>
<protein>
    <submittedName>
        <fullName evidence="1">Uncharacterized protein</fullName>
    </submittedName>
</protein>
<proteinExistence type="predicted"/>
<sequence length="152" mass="16724">MHDIKEKLCYFTLDFEQEMLGAARRPGHPHRQRTVPLPQAPFQSSFLGVKSCGIHETTFNSITKCDVDIYKDLFAHTVVSGSTIMYPGIADRMQKEIPALAPSTMKIKIIASESKYSVRIGGFSSKCVSANRSMMSPAPPSSTANASRQTVI</sequence>
<dbReference type="InterPro" id="IPR004000">
    <property type="entry name" value="Actin"/>
</dbReference>
<evidence type="ECO:0000313" key="1">
    <source>
        <dbReference type="EMBL" id="KAK2098577.1"/>
    </source>
</evidence>
<comment type="caution">
    <text evidence="1">The sequence shown here is derived from an EMBL/GenBank/DDBJ whole genome shotgun (WGS) entry which is preliminary data.</text>
</comment>
<dbReference type="EMBL" id="JASSZA010000011">
    <property type="protein sequence ID" value="KAK2098577.1"/>
    <property type="molecule type" value="Genomic_DNA"/>
</dbReference>